<sequence>MSYPPHPPDPNRPQDTPRDRPGQPAQQPGQYPASNPPPSFPTYGRPEPQQNPYERPQDPAAPFVPPSSPVQGPPYQGGPQNPQYPGGPQYQGSQHQGPQGGPQYQVPPQGPQYPPQYGYGYGYPRVHQVKTNGLAVAALVCGLVGIFFWITAPVAVGLGIVALVQIKRRRENGTAQAVVGLSIGGLLTLVFTAVVIFLVAVDWNEGTDSDYGSDQPVATSSASPDKVYVDDLIVGECFDDGFDEGEAVRQPCPELHDAELISKVTLPAGAYPGDAKVKESARSACRQEFTKYIGVSPDKSVRKSGFWWPDAELWKDGDRGVVCAAYGENGAQLRGSVKGTKR</sequence>
<keyword evidence="2" id="KW-1133">Transmembrane helix</keyword>
<dbReference type="Pfam" id="PF13828">
    <property type="entry name" value="DUF4190"/>
    <property type="match status" value="1"/>
</dbReference>
<feature type="compositionally biased region" description="Pro residues" evidence="1">
    <location>
        <begin position="62"/>
        <end position="72"/>
    </location>
</feature>
<evidence type="ECO:0000256" key="1">
    <source>
        <dbReference type="SAM" id="MobiDB-lite"/>
    </source>
</evidence>
<gene>
    <name evidence="5" type="ORF">EV138_2822</name>
</gene>
<reference evidence="5 6" key="1">
    <citation type="submission" date="2019-03" db="EMBL/GenBank/DDBJ databases">
        <title>Genomic Encyclopedia of Type Strains, Phase III (KMG-III): the genomes of soil and plant-associated and newly described type strains.</title>
        <authorList>
            <person name="Whitman W."/>
        </authorList>
    </citation>
    <scope>NUCLEOTIDE SEQUENCE [LARGE SCALE GENOMIC DNA]</scope>
    <source>
        <strain evidence="5 6">VKM Ac-2575</strain>
    </source>
</reference>
<keyword evidence="2" id="KW-0472">Membrane</keyword>
<evidence type="ECO:0000313" key="5">
    <source>
        <dbReference type="EMBL" id="TDU89260.1"/>
    </source>
</evidence>
<feature type="compositionally biased region" description="Pro residues" evidence="1">
    <location>
        <begin position="1"/>
        <end position="11"/>
    </location>
</feature>
<evidence type="ECO:0000313" key="6">
    <source>
        <dbReference type="Proteomes" id="UP000295151"/>
    </source>
</evidence>
<evidence type="ECO:0000256" key="2">
    <source>
        <dbReference type="SAM" id="Phobius"/>
    </source>
</evidence>
<protein>
    <submittedName>
        <fullName evidence="5">Putative regulator of septum formation</fullName>
    </submittedName>
</protein>
<comment type="caution">
    <text evidence="5">The sequence shown here is derived from an EMBL/GenBank/DDBJ whole genome shotgun (WGS) entry which is preliminary data.</text>
</comment>
<dbReference type="Pfam" id="PF13845">
    <property type="entry name" value="Septum_form"/>
    <property type="match status" value="1"/>
</dbReference>
<keyword evidence="2" id="KW-0812">Transmembrane</keyword>
<dbReference type="Proteomes" id="UP000295151">
    <property type="component" value="Unassembled WGS sequence"/>
</dbReference>
<feature type="transmembrane region" description="Helical" evidence="2">
    <location>
        <begin position="133"/>
        <end position="166"/>
    </location>
</feature>
<feature type="domain" description="Septum formation-related" evidence="4">
    <location>
        <begin position="235"/>
        <end position="323"/>
    </location>
</feature>
<feature type="compositionally biased region" description="Low complexity" evidence="1">
    <location>
        <begin position="73"/>
        <end position="107"/>
    </location>
</feature>
<dbReference type="AlphaFoldDB" id="A0A4R7TB45"/>
<evidence type="ECO:0000259" key="4">
    <source>
        <dbReference type="Pfam" id="PF13845"/>
    </source>
</evidence>
<name>A0A4R7TB45_9ACTN</name>
<dbReference type="OrthoDB" id="3628931at2"/>
<dbReference type="InterPro" id="IPR026004">
    <property type="entry name" value="Septum_form"/>
</dbReference>
<feature type="compositionally biased region" description="Low complexity" evidence="1">
    <location>
        <begin position="22"/>
        <end position="33"/>
    </location>
</feature>
<dbReference type="EMBL" id="SOCE01000001">
    <property type="protein sequence ID" value="TDU89260.1"/>
    <property type="molecule type" value="Genomic_DNA"/>
</dbReference>
<keyword evidence="6" id="KW-1185">Reference proteome</keyword>
<organism evidence="5 6">
    <name type="scientific">Kribbella voronezhensis</name>
    <dbReference type="NCBI Taxonomy" id="2512212"/>
    <lineage>
        <taxon>Bacteria</taxon>
        <taxon>Bacillati</taxon>
        <taxon>Actinomycetota</taxon>
        <taxon>Actinomycetes</taxon>
        <taxon>Propionibacteriales</taxon>
        <taxon>Kribbellaceae</taxon>
        <taxon>Kribbella</taxon>
    </lineage>
</organism>
<feature type="domain" description="DUF4190" evidence="3">
    <location>
        <begin position="134"/>
        <end position="192"/>
    </location>
</feature>
<accession>A0A4R7TB45</accession>
<dbReference type="RefSeq" id="WP_133979325.1">
    <property type="nucleotide sequence ID" value="NZ_SOCE01000001.1"/>
</dbReference>
<proteinExistence type="predicted"/>
<feature type="transmembrane region" description="Helical" evidence="2">
    <location>
        <begin position="178"/>
        <end position="201"/>
    </location>
</feature>
<feature type="region of interest" description="Disordered" evidence="1">
    <location>
        <begin position="1"/>
        <end position="111"/>
    </location>
</feature>
<dbReference type="InterPro" id="IPR025241">
    <property type="entry name" value="DUF4190"/>
</dbReference>
<evidence type="ECO:0000259" key="3">
    <source>
        <dbReference type="Pfam" id="PF13828"/>
    </source>
</evidence>